<dbReference type="PROSITE" id="PS50011">
    <property type="entry name" value="PROTEIN_KINASE_DOM"/>
    <property type="match status" value="1"/>
</dbReference>
<sequence length="302" mass="34299">MSSPPFEASDPESILDYSDNMRNLQEGSCQCPLVEGMPFTLQFRDTPSKPQDTIQSVRPAPHLPYGKSCEYVLSRPLQVGEDYNSQVWVATHPGQEYADVVLKFIAPSGLPLPDDYAPDMIAVLIESGQYRYPADIIHCQVSAYRALKKFQGSTLPYFFGVQQAMMPWGEEASVLLLEYLPGPTFRAVKDALKFDLLSSKYRKFESYLALAESAFTSVRAAHRLHIYHRDLREENILVDEANDLAVIIDWHNDPRTADGHAWEVYGDLMNVGCTFLRCDMHRKEMKKTLRRAHLDIFSNACP</sequence>
<accession>A0A550CV44</accession>
<reference evidence="2 3" key="1">
    <citation type="journal article" date="2019" name="New Phytol.">
        <title>Comparative genomics reveals unique wood-decay strategies and fruiting body development in the Schizophyllaceae.</title>
        <authorList>
            <person name="Almasi E."/>
            <person name="Sahu N."/>
            <person name="Krizsan K."/>
            <person name="Balint B."/>
            <person name="Kovacs G.M."/>
            <person name="Kiss B."/>
            <person name="Cseklye J."/>
            <person name="Drula E."/>
            <person name="Henrissat B."/>
            <person name="Nagy I."/>
            <person name="Chovatia M."/>
            <person name="Adam C."/>
            <person name="LaButti K."/>
            <person name="Lipzen A."/>
            <person name="Riley R."/>
            <person name="Grigoriev I.V."/>
            <person name="Nagy L.G."/>
        </authorList>
    </citation>
    <scope>NUCLEOTIDE SEQUENCE [LARGE SCALE GENOMIC DNA]</scope>
    <source>
        <strain evidence="2 3">NL-1724</strain>
    </source>
</reference>
<evidence type="ECO:0000259" key="1">
    <source>
        <dbReference type="PROSITE" id="PS50011"/>
    </source>
</evidence>
<proteinExistence type="predicted"/>
<dbReference type="OrthoDB" id="3138711at2759"/>
<dbReference type="STRING" id="97359.A0A550CV44"/>
<dbReference type="InterPro" id="IPR008266">
    <property type="entry name" value="Tyr_kinase_AS"/>
</dbReference>
<dbReference type="EMBL" id="VDMD01000002">
    <property type="protein sequence ID" value="TRM68654.1"/>
    <property type="molecule type" value="Genomic_DNA"/>
</dbReference>
<keyword evidence="3" id="KW-1185">Reference proteome</keyword>
<dbReference type="InterPro" id="IPR000719">
    <property type="entry name" value="Prot_kinase_dom"/>
</dbReference>
<dbReference type="PROSITE" id="PS00109">
    <property type="entry name" value="PROTEIN_KINASE_TYR"/>
    <property type="match status" value="1"/>
</dbReference>
<dbReference type="GO" id="GO:0005524">
    <property type="term" value="F:ATP binding"/>
    <property type="evidence" value="ECO:0007669"/>
    <property type="project" value="InterPro"/>
</dbReference>
<dbReference type="Proteomes" id="UP000320762">
    <property type="component" value="Unassembled WGS sequence"/>
</dbReference>
<dbReference type="GO" id="GO:0004672">
    <property type="term" value="F:protein kinase activity"/>
    <property type="evidence" value="ECO:0007669"/>
    <property type="project" value="InterPro"/>
</dbReference>
<organism evidence="2 3">
    <name type="scientific">Schizophyllum amplum</name>
    <dbReference type="NCBI Taxonomy" id="97359"/>
    <lineage>
        <taxon>Eukaryota</taxon>
        <taxon>Fungi</taxon>
        <taxon>Dikarya</taxon>
        <taxon>Basidiomycota</taxon>
        <taxon>Agaricomycotina</taxon>
        <taxon>Agaricomycetes</taxon>
        <taxon>Agaricomycetidae</taxon>
        <taxon>Agaricales</taxon>
        <taxon>Schizophyllaceae</taxon>
        <taxon>Schizophyllum</taxon>
    </lineage>
</organism>
<keyword evidence="2" id="KW-0808">Transferase</keyword>
<protein>
    <submittedName>
        <fullName evidence="2">Serine/threonine kinase, SPS1</fullName>
    </submittedName>
</protein>
<dbReference type="Gene3D" id="1.10.510.10">
    <property type="entry name" value="Transferase(Phosphotransferase) domain 1"/>
    <property type="match status" value="1"/>
</dbReference>
<name>A0A550CV44_9AGAR</name>
<dbReference type="AlphaFoldDB" id="A0A550CV44"/>
<keyword evidence="2" id="KW-0418">Kinase</keyword>
<evidence type="ECO:0000313" key="2">
    <source>
        <dbReference type="EMBL" id="TRM68654.1"/>
    </source>
</evidence>
<dbReference type="SUPFAM" id="SSF56112">
    <property type="entry name" value="Protein kinase-like (PK-like)"/>
    <property type="match status" value="1"/>
</dbReference>
<feature type="domain" description="Protein kinase" evidence="1">
    <location>
        <begin position="73"/>
        <end position="302"/>
    </location>
</feature>
<dbReference type="InterPro" id="IPR011009">
    <property type="entry name" value="Kinase-like_dom_sf"/>
</dbReference>
<evidence type="ECO:0000313" key="3">
    <source>
        <dbReference type="Proteomes" id="UP000320762"/>
    </source>
</evidence>
<comment type="caution">
    <text evidence="2">The sequence shown here is derived from an EMBL/GenBank/DDBJ whole genome shotgun (WGS) entry which is preliminary data.</text>
</comment>
<gene>
    <name evidence="2" type="ORF">BD626DRAFT_396033</name>
</gene>